<feature type="transmembrane region" description="Helical" evidence="1">
    <location>
        <begin position="55"/>
        <end position="76"/>
    </location>
</feature>
<gene>
    <name evidence="2" type="ORF">J1902_07740</name>
</gene>
<evidence type="ECO:0000313" key="2">
    <source>
        <dbReference type="EMBL" id="MBO1267867.1"/>
    </source>
</evidence>
<sequence length="348" mass="36629">MDDLQLLREMRNETGTPAPATLARGRRELLSRIGGETAMLPDGGTLRRRKVTRRLLLASAAAAVLVGALVAADVVIPGAKPGATAEAAEVLSKAAAAAIKTSDPVVGPGQYLKVETKAVYGATVSRANGTMVSWLETQDGQLYVPADTSGEWVWNRERRVPTTFFGEESKAEAQRHVSSLNGGAGPQLEGIIRGPGGAFYGSAQQILGMPLLEAVKTLPREPRRLLDLIYEKTKGQGPSPESQALMTIADSLRIGVVPADLRAAMYKAAALIPGVVVADEQATLDGRKGVALGVYWAEGKLRQDIIVDPVTGFMIGERTMHLVAMGGIPANTASGWTSVKTSVVDSAP</sequence>
<organism evidence="2 3">
    <name type="scientific">Arthrobacter cavernae</name>
    <dbReference type="NCBI Taxonomy" id="2817681"/>
    <lineage>
        <taxon>Bacteria</taxon>
        <taxon>Bacillati</taxon>
        <taxon>Actinomycetota</taxon>
        <taxon>Actinomycetes</taxon>
        <taxon>Micrococcales</taxon>
        <taxon>Micrococcaceae</taxon>
        <taxon>Arthrobacter</taxon>
    </lineage>
</organism>
<keyword evidence="1" id="KW-0472">Membrane</keyword>
<reference evidence="2" key="1">
    <citation type="submission" date="2021-03" db="EMBL/GenBank/DDBJ databases">
        <title>A new species, PO-11, isolated from a karst cave deposit.</title>
        <authorList>
            <person name="Zhaoxiaoyong W."/>
        </authorList>
    </citation>
    <scope>NUCLEOTIDE SEQUENCE</scope>
    <source>
        <strain evidence="2">PO-11</strain>
    </source>
</reference>
<dbReference type="EMBL" id="JAFNLL010000014">
    <property type="protein sequence ID" value="MBO1267867.1"/>
    <property type="molecule type" value="Genomic_DNA"/>
</dbReference>
<keyword evidence="1" id="KW-1133">Transmembrane helix</keyword>
<dbReference type="Proteomes" id="UP000664164">
    <property type="component" value="Unassembled WGS sequence"/>
</dbReference>
<name>A0A939KIP9_9MICC</name>
<dbReference type="NCBIfam" id="NF038083">
    <property type="entry name" value="CU044_5270_fam"/>
    <property type="match status" value="1"/>
</dbReference>
<proteinExistence type="predicted"/>
<keyword evidence="3" id="KW-1185">Reference proteome</keyword>
<protein>
    <submittedName>
        <fullName evidence="2">CU044_5270 family protein</fullName>
    </submittedName>
</protein>
<evidence type="ECO:0000256" key="1">
    <source>
        <dbReference type="SAM" id="Phobius"/>
    </source>
</evidence>
<dbReference type="InterPro" id="IPR047789">
    <property type="entry name" value="CU044_5270-like"/>
</dbReference>
<dbReference type="AlphaFoldDB" id="A0A939KIP9"/>
<comment type="caution">
    <text evidence="2">The sequence shown here is derived from an EMBL/GenBank/DDBJ whole genome shotgun (WGS) entry which is preliminary data.</text>
</comment>
<keyword evidence="1" id="KW-0812">Transmembrane</keyword>
<accession>A0A939KIP9</accession>
<evidence type="ECO:0000313" key="3">
    <source>
        <dbReference type="Proteomes" id="UP000664164"/>
    </source>
</evidence>